<keyword evidence="1" id="KW-1185">Reference proteome</keyword>
<evidence type="ECO:0000313" key="1">
    <source>
        <dbReference type="Proteomes" id="UP000046395"/>
    </source>
</evidence>
<sequence>MAGGRLARAVWSRLKEHKKKTAFFAVASIAFVNIGRSRVEERRIFLDYCLKARSYGREPIAPLENPRKVTVLVGDELQNQKTWRSFEKYALPLLHLAGVKVDIAQLSSLYDNSADREWKTSDALYVVGRDSEISQIINLLMGAGDMDVRELRRAAKQVPALAFFPAECHEHVAEQLLPRSYPLVRWYCESAMAVIAGVHRSGAVVKYKIDDKPAVLTIGCVHIGDIGETSDLRFAVFRKMRERWLYLRKALMRRSSESIHLSVEYAEPCYGCKRCSYADPKSSTRGSWLSWLFNWRNNDIGSGKLESSVVNDRCGERTKLTLSTCEVSAFNNLRSDVPKLSVAFGPEYMNKWEYLVETWRRVRSERPYITSESTSVQKALEASECVMELHPKNSHGENQQCTVVVDGEQVEASTITLQTVPNIFRLLAPCPKVDNELGIEDVKL</sequence>
<dbReference type="WBParaSite" id="TMUE_2000009105.1">
    <property type="protein sequence ID" value="TMUE_2000009105.1"/>
    <property type="gene ID" value="WBGene00295273"/>
</dbReference>
<evidence type="ECO:0000313" key="2">
    <source>
        <dbReference type="WBParaSite" id="TMUE_2000009105.1"/>
    </source>
</evidence>
<dbReference type="AlphaFoldDB" id="A0A5S6QPF3"/>
<dbReference type="STRING" id="70415.A0A5S6QPF3"/>
<reference evidence="2" key="1">
    <citation type="submission" date="2019-12" db="UniProtKB">
        <authorList>
            <consortium name="WormBaseParasite"/>
        </authorList>
    </citation>
    <scope>IDENTIFICATION</scope>
</reference>
<accession>A0A5S6QPF3</accession>
<dbReference type="Proteomes" id="UP000046395">
    <property type="component" value="Unassembled WGS sequence"/>
</dbReference>
<organism evidence="1 2">
    <name type="scientific">Trichuris muris</name>
    <name type="common">Mouse whipworm</name>
    <dbReference type="NCBI Taxonomy" id="70415"/>
    <lineage>
        <taxon>Eukaryota</taxon>
        <taxon>Metazoa</taxon>
        <taxon>Ecdysozoa</taxon>
        <taxon>Nematoda</taxon>
        <taxon>Enoplea</taxon>
        <taxon>Dorylaimia</taxon>
        <taxon>Trichinellida</taxon>
        <taxon>Trichuridae</taxon>
        <taxon>Trichuris</taxon>
    </lineage>
</organism>
<name>A0A5S6QPF3_TRIMR</name>
<protein>
    <submittedName>
        <fullName evidence="2">Uncharacterized protein</fullName>
    </submittedName>
</protein>
<proteinExistence type="predicted"/>